<feature type="transmembrane region" description="Helical" evidence="1">
    <location>
        <begin position="12"/>
        <end position="36"/>
    </location>
</feature>
<keyword evidence="1" id="KW-0812">Transmembrane</keyword>
<dbReference type="Proteomes" id="UP001108027">
    <property type="component" value="Unassembled WGS sequence"/>
</dbReference>
<keyword evidence="3" id="KW-1185">Reference proteome</keyword>
<reference evidence="2" key="1">
    <citation type="submission" date="2021-10" db="EMBL/GenBank/DDBJ databases">
        <title>The diversity and Nitrogen Metabolism of Culturable Nitrate-Utilizing Bacteria Within the Oxygen Minimum Zone of the Changjiang (Yangtze River)Estuary.</title>
        <authorList>
            <person name="Zhang D."/>
            <person name="Zheng J."/>
            <person name="Liu S."/>
            <person name="He W."/>
        </authorList>
    </citation>
    <scope>NUCLEOTIDE SEQUENCE</scope>
    <source>
        <strain evidence="2">FXH-223</strain>
    </source>
</reference>
<evidence type="ECO:0000256" key="1">
    <source>
        <dbReference type="SAM" id="Phobius"/>
    </source>
</evidence>
<proteinExistence type="predicted"/>
<evidence type="ECO:0000313" key="3">
    <source>
        <dbReference type="Proteomes" id="UP001108027"/>
    </source>
</evidence>
<evidence type="ECO:0000313" key="2">
    <source>
        <dbReference type="EMBL" id="MCC4309387.1"/>
    </source>
</evidence>
<accession>A0A9Q3ULX2</accession>
<organism evidence="2 3">
    <name type="scientific">Alloalcanivorax marinus</name>
    <dbReference type="NCBI Taxonomy" id="1177169"/>
    <lineage>
        <taxon>Bacteria</taxon>
        <taxon>Pseudomonadati</taxon>
        <taxon>Pseudomonadota</taxon>
        <taxon>Gammaproteobacteria</taxon>
        <taxon>Oceanospirillales</taxon>
        <taxon>Alcanivoracaceae</taxon>
        <taxon>Alloalcanivorax</taxon>
    </lineage>
</organism>
<sequence length="162" mass="17810">MRLPRAPELPDALVTLFRLQFLHGFVVVAVASAIWLPDPVTARPWLDIVPLLAALYVLLQTGLYFGAELAREGRTLAPAASLLLVMGTATPFLPAWLSVPLMAVAVMMLFGLEKVGAVREHWPEAWLRGRKQHMQFVMVSLASVLFWLISQDNRALLNAAGG</sequence>
<dbReference type="AlphaFoldDB" id="A0A9Q3ULX2"/>
<dbReference type="RefSeq" id="WP_228234234.1">
    <property type="nucleotide sequence ID" value="NZ_ARXL01000047.1"/>
</dbReference>
<dbReference type="EMBL" id="JAJGNA010000015">
    <property type="protein sequence ID" value="MCC4309387.1"/>
    <property type="molecule type" value="Genomic_DNA"/>
</dbReference>
<feature type="transmembrane region" description="Helical" evidence="1">
    <location>
        <begin position="48"/>
        <end position="67"/>
    </location>
</feature>
<feature type="transmembrane region" description="Helical" evidence="1">
    <location>
        <begin position="79"/>
        <end position="112"/>
    </location>
</feature>
<comment type="caution">
    <text evidence="2">The sequence shown here is derived from an EMBL/GenBank/DDBJ whole genome shotgun (WGS) entry which is preliminary data.</text>
</comment>
<keyword evidence="1" id="KW-0472">Membrane</keyword>
<name>A0A9Q3ULX2_9GAMM</name>
<protein>
    <submittedName>
        <fullName evidence="2">Uncharacterized protein</fullName>
    </submittedName>
</protein>
<gene>
    <name evidence="2" type="ORF">LL252_12490</name>
</gene>
<keyword evidence="1" id="KW-1133">Transmembrane helix</keyword>
<feature type="transmembrane region" description="Helical" evidence="1">
    <location>
        <begin position="132"/>
        <end position="149"/>
    </location>
</feature>